<dbReference type="InterPro" id="IPR052163">
    <property type="entry name" value="DGC-Regulatory_Protein"/>
</dbReference>
<dbReference type="NCBIfam" id="TIGR00254">
    <property type="entry name" value="GGDEF"/>
    <property type="match status" value="1"/>
</dbReference>
<evidence type="ECO:0000259" key="2">
    <source>
        <dbReference type="PROSITE" id="PS50887"/>
    </source>
</evidence>
<dbReference type="SMART" id="SM00267">
    <property type="entry name" value="GGDEF"/>
    <property type="match status" value="1"/>
</dbReference>
<dbReference type="PANTHER" id="PTHR46663:SF3">
    <property type="entry name" value="SLL0267 PROTEIN"/>
    <property type="match status" value="1"/>
</dbReference>
<dbReference type="PANTHER" id="PTHR46663">
    <property type="entry name" value="DIGUANYLATE CYCLASE DGCT-RELATED"/>
    <property type="match status" value="1"/>
</dbReference>
<proteinExistence type="predicted"/>
<dbReference type="EMBL" id="BNCK01000011">
    <property type="protein sequence ID" value="GHG05182.1"/>
    <property type="molecule type" value="Genomic_DNA"/>
</dbReference>
<dbReference type="PROSITE" id="PS50887">
    <property type="entry name" value="GGDEF"/>
    <property type="match status" value="1"/>
</dbReference>
<dbReference type="InterPro" id="IPR029787">
    <property type="entry name" value="Nucleotide_cyclase"/>
</dbReference>
<accession>A0A919EMZ1</accession>
<dbReference type="InterPro" id="IPR043128">
    <property type="entry name" value="Rev_trsase/Diguanyl_cyclase"/>
</dbReference>
<dbReference type="Gene3D" id="3.30.450.20">
    <property type="entry name" value="PAS domain"/>
    <property type="match status" value="1"/>
</dbReference>
<name>A0A919EMZ1_9GAMM</name>
<dbReference type="CDD" id="cd00130">
    <property type="entry name" value="PAS"/>
    <property type="match status" value="1"/>
</dbReference>
<gene>
    <name evidence="3" type="ORF">GCM10017161_38420</name>
</gene>
<keyword evidence="4" id="KW-1185">Reference proteome</keyword>
<feature type="domain" description="GGDEF" evidence="2">
    <location>
        <begin position="190"/>
        <end position="328"/>
    </location>
</feature>
<sequence>MFKLVEAWNRLLDGLMIKDSRKARLKTSIEPSYEEISSTLRSIPDLMFELDEDGRYWDVRVNRPELLIAPSENLIGTTIKQYMPAESANIVMQALEDAKSNGYSHGIHLYLPTPLGERWFEVSIARKEIKDAIKAKPRFIVLSRDIHERKLAYLAAERLAYRDQLTDLPNRYILQIELIDKLRLQFAKGFHCALLFIDLDDFKLVNDRHGHHIGDQLLKAVAKRLSSIVRKEDVLIRWGGDEFVIVIQQLPSKQEEAEQHVASICHHIAEKTSKPYMLKQNEITCHLSIGASVFNHIGDDMESMIELADKAMYKTKQTDKQGFSIYCAENI</sequence>
<feature type="domain" description="PAS" evidence="1">
    <location>
        <begin position="32"/>
        <end position="102"/>
    </location>
</feature>
<dbReference type="AlphaFoldDB" id="A0A919EMZ1"/>
<evidence type="ECO:0000259" key="1">
    <source>
        <dbReference type="PROSITE" id="PS50112"/>
    </source>
</evidence>
<dbReference type="InterPro" id="IPR000160">
    <property type="entry name" value="GGDEF_dom"/>
</dbReference>
<dbReference type="InterPro" id="IPR013656">
    <property type="entry name" value="PAS_4"/>
</dbReference>
<dbReference type="Pfam" id="PF08448">
    <property type="entry name" value="PAS_4"/>
    <property type="match status" value="1"/>
</dbReference>
<dbReference type="Gene3D" id="3.30.70.270">
    <property type="match status" value="1"/>
</dbReference>
<dbReference type="SUPFAM" id="SSF55073">
    <property type="entry name" value="Nucleotide cyclase"/>
    <property type="match status" value="1"/>
</dbReference>
<evidence type="ECO:0000313" key="3">
    <source>
        <dbReference type="EMBL" id="GHG05182.1"/>
    </source>
</evidence>
<protein>
    <recommendedName>
        <fullName evidence="5">GGDEF domain-containing protein</fullName>
    </recommendedName>
</protein>
<dbReference type="SUPFAM" id="SSF55785">
    <property type="entry name" value="PYP-like sensor domain (PAS domain)"/>
    <property type="match status" value="1"/>
</dbReference>
<dbReference type="Pfam" id="PF00990">
    <property type="entry name" value="GGDEF"/>
    <property type="match status" value="1"/>
</dbReference>
<dbReference type="PROSITE" id="PS50112">
    <property type="entry name" value="PAS"/>
    <property type="match status" value="1"/>
</dbReference>
<reference evidence="3" key="2">
    <citation type="submission" date="2020-09" db="EMBL/GenBank/DDBJ databases">
        <authorList>
            <person name="Sun Q."/>
            <person name="Kim S."/>
        </authorList>
    </citation>
    <scope>NUCLEOTIDE SEQUENCE</scope>
    <source>
        <strain evidence="3">KCTC 42731</strain>
    </source>
</reference>
<comment type="caution">
    <text evidence="3">The sequence shown here is derived from an EMBL/GenBank/DDBJ whole genome shotgun (WGS) entry which is preliminary data.</text>
</comment>
<organism evidence="3 4">
    <name type="scientific">Thalassotalea marina</name>
    <dbReference type="NCBI Taxonomy" id="1673741"/>
    <lineage>
        <taxon>Bacteria</taxon>
        <taxon>Pseudomonadati</taxon>
        <taxon>Pseudomonadota</taxon>
        <taxon>Gammaproteobacteria</taxon>
        <taxon>Alteromonadales</taxon>
        <taxon>Colwelliaceae</taxon>
        <taxon>Thalassotalea</taxon>
    </lineage>
</organism>
<reference evidence="3" key="1">
    <citation type="journal article" date="2014" name="Int. J. Syst. Evol. Microbiol.">
        <title>Complete genome sequence of Corynebacterium casei LMG S-19264T (=DSM 44701T), isolated from a smear-ripened cheese.</title>
        <authorList>
            <consortium name="US DOE Joint Genome Institute (JGI-PGF)"/>
            <person name="Walter F."/>
            <person name="Albersmeier A."/>
            <person name="Kalinowski J."/>
            <person name="Ruckert C."/>
        </authorList>
    </citation>
    <scope>NUCLEOTIDE SEQUENCE</scope>
    <source>
        <strain evidence="3">KCTC 42731</strain>
    </source>
</reference>
<dbReference type="RefSeq" id="WP_189774054.1">
    <property type="nucleotide sequence ID" value="NZ_BNCK01000011.1"/>
</dbReference>
<dbReference type="InterPro" id="IPR000014">
    <property type="entry name" value="PAS"/>
</dbReference>
<dbReference type="Proteomes" id="UP000623842">
    <property type="component" value="Unassembled WGS sequence"/>
</dbReference>
<dbReference type="CDD" id="cd01949">
    <property type="entry name" value="GGDEF"/>
    <property type="match status" value="1"/>
</dbReference>
<dbReference type="InterPro" id="IPR035965">
    <property type="entry name" value="PAS-like_dom_sf"/>
</dbReference>
<evidence type="ECO:0000313" key="4">
    <source>
        <dbReference type="Proteomes" id="UP000623842"/>
    </source>
</evidence>
<evidence type="ECO:0008006" key="5">
    <source>
        <dbReference type="Google" id="ProtNLM"/>
    </source>
</evidence>